<accession>A0A2H5BGD6</accession>
<dbReference type="EMBL" id="MG649966">
    <property type="protein sequence ID" value="AUG85053.1"/>
    <property type="molecule type" value="Genomic_DNA"/>
</dbReference>
<keyword evidence="2" id="KW-1185">Reference proteome</keyword>
<dbReference type="InterPro" id="IPR011856">
    <property type="entry name" value="tRNA_endonuc-like_dom_sf"/>
</dbReference>
<dbReference type="Pfam" id="PF24608">
    <property type="entry name" value="PDDEXK_15"/>
    <property type="match status" value="1"/>
</dbReference>
<organism evidence="1 2">
    <name type="scientific">Vibrio phage Ceto</name>
    <dbReference type="NCBI Taxonomy" id="2570300"/>
    <lineage>
        <taxon>Viruses</taxon>
        <taxon>Duplodnaviria</taxon>
        <taxon>Heunggongvirae</taxon>
        <taxon>Uroviricota</taxon>
        <taxon>Caudoviricetes</taxon>
        <taxon>Demerecviridae</taxon>
        <taxon>Ermolyevavirinae</taxon>
        <taxon>Cetovirus</taxon>
        <taxon>Cetovirus ceto</taxon>
    </lineage>
</organism>
<reference evidence="1 2" key="1">
    <citation type="submission" date="2017-12" db="EMBL/GenBank/DDBJ databases">
        <authorList>
            <person name="Lestochi C.V."/>
            <person name="Miller K.C."/>
            <person name="Miller J.S."/>
            <person name="Stanton M.L."/>
            <person name="Broussard G.W."/>
        </authorList>
    </citation>
    <scope>NUCLEOTIDE SEQUENCE [LARGE SCALE GENOMIC DNA]</scope>
</reference>
<gene>
    <name evidence="1" type="ORF">CETO_46</name>
</gene>
<dbReference type="Gene3D" id="3.40.1350.10">
    <property type="match status" value="1"/>
</dbReference>
<name>A0A2H5BGD6_9CAUD</name>
<evidence type="ECO:0000313" key="2">
    <source>
        <dbReference type="Proteomes" id="UP000240819"/>
    </source>
</evidence>
<dbReference type="GO" id="GO:0003676">
    <property type="term" value="F:nucleic acid binding"/>
    <property type="evidence" value="ECO:0007669"/>
    <property type="project" value="InterPro"/>
</dbReference>
<dbReference type="Proteomes" id="UP000240819">
    <property type="component" value="Segment"/>
</dbReference>
<sequence>MADSRDKGKRGEYQIRDLLREKTGMEWERVPGSGGFGAAHGLKGDIYLPHASGHMSKFAIEVKWYKDEHLNSNIMKTTKTQLDKWLDQTYREACQMNAKPMLIFKKDRGDWIVCIDKADYEELSDKLASANPTLNYTKSDRSIFMLNFKQFLSLIETGDIIR</sequence>
<protein>
    <submittedName>
        <fullName evidence="1">D14 protein</fullName>
    </submittedName>
</protein>
<proteinExistence type="predicted"/>
<evidence type="ECO:0000313" key="1">
    <source>
        <dbReference type="EMBL" id="AUG85053.1"/>
    </source>
</evidence>
<dbReference type="InterPro" id="IPR056931">
    <property type="entry name" value="D14-like"/>
</dbReference>